<proteinExistence type="predicted"/>
<gene>
    <name evidence="2" type="ORF">WFZ85_05340</name>
</gene>
<dbReference type="Pfam" id="PF05523">
    <property type="entry name" value="FdtA"/>
    <property type="match status" value="1"/>
</dbReference>
<organism evidence="2 3">
    <name type="scientific">Flavobacterium aureirubrum</name>
    <dbReference type="NCBI Taxonomy" id="3133147"/>
    <lineage>
        <taxon>Bacteria</taxon>
        <taxon>Pseudomonadati</taxon>
        <taxon>Bacteroidota</taxon>
        <taxon>Flavobacteriia</taxon>
        <taxon>Flavobacteriales</taxon>
        <taxon>Flavobacteriaceae</taxon>
        <taxon>Flavobacterium</taxon>
    </lineage>
</organism>
<dbReference type="Gene3D" id="2.60.120.10">
    <property type="entry name" value="Jelly Rolls"/>
    <property type="match status" value="1"/>
</dbReference>
<keyword evidence="3" id="KW-1185">Reference proteome</keyword>
<name>A0ABU9N7V8_9FLAO</name>
<evidence type="ECO:0000313" key="2">
    <source>
        <dbReference type="EMBL" id="MEM0542028.1"/>
    </source>
</evidence>
<evidence type="ECO:0000313" key="3">
    <source>
        <dbReference type="Proteomes" id="UP001460072"/>
    </source>
</evidence>
<dbReference type="Proteomes" id="UP001460072">
    <property type="component" value="Unassembled WGS sequence"/>
</dbReference>
<dbReference type="InterPro" id="IPR014710">
    <property type="entry name" value="RmlC-like_jellyroll"/>
</dbReference>
<comment type="caution">
    <text evidence="2">The sequence shown here is derived from an EMBL/GenBank/DDBJ whole genome shotgun (WGS) entry which is preliminary data.</text>
</comment>
<accession>A0ABU9N7V8</accession>
<protein>
    <submittedName>
        <fullName evidence="2">FdtA/QdtA family cupin domain-containing protein</fullName>
    </submittedName>
</protein>
<sequence>MALDSVQIIQLPKIQDPRGNLTFIQNFDPIPFEIKRVFWIYDVPGGETRGGHALKTQKEVIISLSGSFDVVVTLPNGDEQKYTLNRSYFGLYIPENHWRHMENFSTNSVSLHLCNEPFDEYDYQRDKNKYLTTIL</sequence>
<reference evidence="2 3" key="1">
    <citation type="submission" date="2024-03" db="EMBL/GenBank/DDBJ databases">
        <title>Two novel species of the genus Flavobacterium exhibiting potentially degradation of complex polysaccharides.</title>
        <authorList>
            <person name="Lian X."/>
        </authorList>
    </citation>
    <scope>NUCLEOTIDE SEQUENCE [LARGE SCALE GENOMIC DNA]</scope>
    <source>
        <strain evidence="3">j3</strain>
    </source>
</reference>
<evidence type="ECO:0000259" key="1">
    <source>
        <dbReference type="Pfam" id="PF05523"/>
    </source>
</evidence>
<dbReference type="EMBL" id="JBCGDO010000004">
    <property type="protein sequence ID" value="MEM0542028.1"/>
    <property type="molecule type" value="Genomic_DNA"/>
</dbReference>
<feature type="domain" description="Sugar 3,4-ketoisomerase QdtA cupin" evidence="1">
    <location>
        <begin position="5"/>
        <end position="132"/>
    </location>
</feature>
<dbReference type="InterPro" id="IPR008894">
    <property type="entry name" value="QdtA_cupin_dom"/>
</dbReference>
<dbReference type="InterPro" id="IPR011051">
    <property type="entry name" value="RmlC_Cupin_sf"/>
</dbReference>
<dbReference type="RefSeq" id="WP_342695249.1">
    <property type="nucleotide sequence ID" value="NZ_JBCGDO010000004.1"/>
</dbReference>
<dbReference type="CDD" id="cd20292">
    <property type="entry name" value="cupin_QdtA-like"/>
    <property type="match status" value="1"/>
</dbReference>
<dbReference type="SUPFAM" id="SSF51182">
    <property type="entry name" value="RmlC-like cupins"/>
    <property type="match status" value="1"/>
</dbReference>